<protein>
    <submittedName>
        <fullName evidence="2">Uncharacterized protein</fullName>
    </submittedName>
</protein>
<dbReference type="Proteomes" id="UP001519460">
    <property type="component" value="Unassembled WGS sequence"/>
</dbReference>
<evidence type="ECO:0000313" key="3">
    <source>
        <dbReference type="Proteomes" id="UP001519460"/>
    </source>
</evidence>
<dbReference type="EMBL" id="JACVVK020000283">
    <property type="protein sequence ID" value="KAK7480325.1"/>
    <property type="molecule type" value="Genomic_DNA"/>
</dbReference>
<dbReference type="AlphaFoldDB" id="A0ABD0K0G6"/>
<reference evidence="2 3" key="1">
    <citation type="journal article" date="2023" name="Sci. Data">
        <title>Genome assembly of the Korean intertidal mud-creeper Batillaria attramentaria.</title>
        <authorList>
            <person name="Patra A.K."/>
            <person name="Ho P.T."/>
            <person name="Jun S."/>
            <person name="Lee S.J."/>
            <person name="Kim Y."/>
            <person name="Won Y.J."/>
        </authorList>
    </citation>
    <scope>NUCLEOTIDE SEQUENCE [LARGE SCALE GENOMIC DNA]</scope>
    <source>
        <strain evidence="2">Wonlab-2016</strain>
    </source>
</reference>
<evidence type="ECO:0000256" key="1">
    <source>
        <dbReference type="SAM" id="MobiDB-lite"/>
    </source>
</evidence>
<gene>
    <name evidence="2" type="ORF">BaRGS_00028372</name>
</gene>
<evidence type="ECO:0000313" key="2">
    <source>
        <dbReference type="EMBL" id="KAK7480325.1"/>
    </source>
</evidence>
<organism evidence="2 3">
    <name type="scientific">Batillaria attramentaria</name>
    <dbReference type="NCBI Taxonomy" id="370345"/>
    <lineage>
        <taxon>Eukaryota</taxon>
        <taxon>Metazoa</taxon>
        <taxon>Spiralia</taxon>
        <taxon>Lophotrochozoa</taxon>
        <taxon>Mollusca</taxon>
        <taxon>Gastropoda</taxon>
        <taxon>Caenogastropoda</taxon>
        <taxon>Sorbeoconcha</taxon>
        <taxon>Cerithioidea</taxon>
        <taxon>Batillariidae</taxon>
        <taxon>Batillaria</taxon>
    </lineage>
</organism>
<feature type="compositionally biased region" description="Basic and acidic residues" evidence="1">
    <location>
        <begin position="98"/>
        <end position="130"/>
    </location>
</feature>
<feature type="region of interest" description="Disordered" evidence="1">
    <location>
        <begin position="60"/>
        <end position="141"/>
    </location>
</feature>
<accession>A0ABD0K0G6</accession>
<name>A0ABD0K0G6_9CAEN</name>
<keyword evidence="3" id="KW-1185">Reference proteome</keyword>
<proteinExistence type="predicted"/>
<feature type="compositionally biased region" description="Low complexity" evidence="1">
    <location>
        <begin position="60"/>
        <end position="89"/>
    </location>
</feature>
<comment type="caution">
    <text evidence="2">The sequence shown here is derived from an EMBL/GenBank/DDBJ whole genome shotgun (WGS) entry which is preliminary data.</text>
</comment>
<sequence length="188" mass="20860">MDSRTRFFEAMSENKRYAARMALQQRRLNKEQKMMLSRVWHQKELLMDDYILINVRTPSPARPASSPFGSSVVRPASSSMSSGPGVSRSLTSVSRVPPGDREHAFTRRMNSEGKTKGDDAERGRRSEAGRRGGRLSDVNGNVTSNCAESHCDPPRSGLTVHGQCGVQWHKSAAGLTRSHAERMMCLDP</sequence>